<dbReference type="RefSeq" id="WP_186864673.1">
    <property type="nucleotide sequence ID" value="NZ_JACOPE010000001.1"/>
</dbReference>
<dbReference type="Pfam" id="PF01381">
    <property type="entry name" value="HTH_3"/>
    <property type="match status" value="1"/>
</dbReference>
<sequence>MNLDNTGKTIAKLRKSAGFTQSSLAEKLGISDKAISKWERGITFPDTSLLNQLCILLDTDIESIMYGHEQTNQWGGLLILDDAIPAETIIYNKLLIHYLISQFLLVGIGDIRIIGKCKPIKVEGINISISSELNHKFTKNVFVIYGNQFIYGPNLTKHFMRAMSRDKVTVIATMKAKGKYPLFVDSDKKAVISSEENINKYYALPYVFDSHNKEMKSFDTIINQQVNVETMVRGMIHFNLNSYEKVYQMAGFVKMMEENTGERIADLDEIISRRIINVNQ</sequence>
<dbReference type="Gene3D" id="1.10.260.40">
    <property type="entry name" value="lambda repressor-like DNA-binding domains"/>
    <property type="match status" value="1"/>
</dbReference>
<proteinExistence type="predicted"/>
<comment type="caution">
    <text evidence="3">The sequence shown here is derived from an EMBL/GenBank/DDBJ whole genome shotgun (WGS) entry which is preliminary data.</text>
</comment>
<keyword evidence="4" id="KW-1185">Reference proteome</keyword>
<name>A0ABR7G5W0_9FIRM</name>
<evidence type="ECO:0000256" key="1">
    <source>
        <dbReference type="ARBA" id="ARBA00023125"/>
    </source>
</evidence>
<gene>
    <name evidence="3" type="ORF">H8S40_04465</name>
</gene>
<evidence type="ECO:0000313" key="3">
    <source>
        <dbReference type="EMBL" id="MBC5682828.1"/>
    </source>
</evidence>
<dbReference type="SUPFAM" id="SSF47413">
    <property type="entry name" value="lambda repressor-like DNA-binding domains"/>
    <property type="match status" value="1"/>
</dbReference>
<dbReference type="PANTHER" id="PTHR46558">
    <property type="entry name" value="TRACRIPTIONAL REGULATORY PROTEIN-RELATED-RELATED"/>
    <property type="match status" value="1"/>
</dbReference>
<feature type="domain" description="HTH cro/C1-type" evidence="2">
    <location>
        <begin position="10"/>
        <end position="64"/>
    </location>
</feature>
<evidence type="ECO:0000313" key="4">
    <source>
        <dbReference type="Proteomes" id="UP000631576"/>
    </source>
</evidence>
<dbReference type="Proteomes" id="UP000631576">
    <property type="component" value="Unassembled WGS sequence"/>
</dbReference>
<dbReference type="PROSITE" id="PS50943">
    <property type="entry name" value="HTH_CROC1"/>
    <property type="match status" value="1"/>
</dbReference>
<dbReference type="EMBL" id="JACOPE010000001">
    <property type="protein sequence ID" value="MBC5682828.1"/>
    <property type="molecule type" value="Genomic_DNA"/>
</dbReference>
<dbReference type="CDD" id="cd00093">
    <property type="entry name" value="HTH_XRE"/>
    <property type="match status" value="1"/>
</dbReference>
<keyword evidence="1" id="KW-0238">DNA-binding</keyword>
<dbReference type="InterPro" id="IPR010982">
    <property type="entry name" value="Lambda_DNA-bd_dom_sf"/>
</dbReference>
<organism evidence="3 4">
    <name type="scientific">Ruminococcus hominis</name>
    <dbReference type="NCBI Taxonomy" id="2763065"/>
    <lineage>
        <taxon>Bacteria</taxon>
        <taxon>Bacillati</taxon>
        <taxon>Bacillota</taxon>
        <taxon>Clostridia</taxon>
        <taxon>Eubacteriales</taxon>
        <taxon>Oscillospiraceae</taxon>
        <taxon>Ruminococcus</taxon>
    </lineage>
</organism>
<dbReference type="PANTHER" id="PTHR46558:SF4">
    <property type="entry name" value="DNA-BIDING PHAGE PROTEIN"/>
    <property type="match status" value="1"/>
</dbReference>
<accession>A0ABR7G5W0</accession>
<protein>
    <submittedName>
        <fullName evidence="3">Helix-turn-helix transcriptional regulator</fullName>
    </submittedName>
</protein>
<dbReference type="SMART" id="SM00530">
    <property type="entry name" value="HTH_XRE"/>
    <property type="match status" value="1"/>
</dbReference>
<reference evidence="3 4" key="1">
    <citation type="submission" date="2020-08" db="EMBL/GenBank/DDBJ databases">
        <title>Genome public.</title>
        <authorList>
            <person name="Liu C."/>
            <person name="Sun Q."/>
        </authorList>
    </citation>
    <scope>NUCLEOTIDE SEQUENCE [LARGE SCALE GENOMIC DNA]</scope>
    <source>
        <strain evidence="3 4">NSJ-13</strain>
    </source>
</reference>
<dbReference type="InterPro" id="IPR001387">
    <property type="entry name" value="Cro/C1-type_HTH"/>
</dbReference>
<evidence type="ECO:0000259" key="2">
    <source>
        <dbReference type="PROSITE" id="PS50943"/>
    </source>
</evidence>